<name>A0A9N8N6L8_9BURK</name>
<protein>
    <recommendedName>
        <fullName evidence="3">Three-Cys-motif partner protein TcmP</fullName>
    </recommendedName>
</protein>
<dbReference type="AlphaFoldDB" id="A0A9N8N6L8"/>
<keyword evidence="2" id="KW-1185">Reference proteome</keyword>
<dbReference type="InterPro" id="IPR031009">
    <property type="entry name" value="Tcm_partner"/>
</dbReference>
<proteinExistence type="predicted"/>
<organism evidence="1 2">
    <name type="scientific">Paraburkholderia domus</name>
    <dbReference type="NCBI Taxonomy" id="2793075"/>
    <lineage>
        <taxon>Bacteria</taxon>
        <taxon>Pseudomonadati</taxon>
        <taxon>Pseudomonadota</taxon>
        <taxon>Betaproteobacteria</taxon>
        <taxon>Burkholderiales</taxon>
        <taxon>Burkholderiaceae</taxon>
        <taxon>Paraburkholderia</taxon>
    </lineage>
</organism>
<sequence>MADTKTVVPDNNDGLPAMVVGRWVTEEKHRIIKRYIDASWGARQKFSTQRTYIDLFAGTGRVKVKHTSTFSDGGPLAAWTMSQQRRGTFSHFFVADANPEYLAACDERLRKLGAPVQSVVGRADQTIDWVIPQLDRRGLHLALLDPFNAGHLHFSIIEKLASMPSIDIVVHLSTGDIQRNIASGLVSERSSLDDFAPGWRQTVRQQASKHEMRDAFVDHWKTLVNKTGLRVCDTMYPVRNSKDSTMYWLCLLARHDLAEKLWREACNLQSRSLF</sequence>
<evidence type="ECO:0008006" key="3">
    <source>
        <dbReference type="Google" id="ProtNLM"/>
    </source>
</evidence>
<accession>A0A9N8N6L8</accession>
<comment type="caution">
    <text evidence="1">The sequence shown here is derived from an EMBL/GenBank/DDBJ whole genome shotgun (WGS) entry which is preliminary data.</text>
</comment>
<dbReference type="NCBIfam" id="TIGR04474">
    <property type="entry name" value="tcm_partner"/>
    <property type="match status" value="1"/>
</dbReference>
<evidence type="ECO:0000313" key="1">
    <source>
        <dbReference type="EMBL" id="CAE6959263.1"/>
    </source>
</evidence>
<evidence type="ECO:0000313" key="2">
    <source>
        <dbReference type="Proteomes" id="UP000675121"/>
    </source>
</evidence>
<dbReference type="Proteomes" id="UP000675121">
    <property type="component" value="Unassembled WGS sequence"/>
</dbReference>
<dbReference type="EMBL" id="CAJNAS010000030">
    <property type="protein sequence ID" value="CAE6959263.1"/>
    <property type="molecule type" value="Genomic_DNA"/>
</dbReference>
<gene>
    <name evidence="1" type="ORF">R70211_06816</name>
</gene>
<reference evidence="1" key="1">
    <citation type="submission" date="2021-02" db="EMBL/GenBank/DDBJ databases">
        <authorList>
            <person name="Vanwijnsberghe S."/>
        </authorList>
    </citation>
    <scope>NUCLEOTIDE SEQUENCE</scope>
    <source>
        <strain evidence="1">R-70211</strain>
    </source>
</reference>
<dbReference type="RefSeq" id="WP_236078514.1">
    <property type="nucleotide sequence ID" value="NZ_CAJNAS010000030.1"/>
</dbReference>